<evidence type="ECO:0000256" key="10">
    <source>
        <dbReference type="ARBA" id="ARBA00023242"/>
    </source>
</evidence>
<keyword evidence="6" id="KW-0509">mRNA transport</keyword>
<comment type="similarity">
    <text evidence="4">Belongs to the nucleoporin NSP1/NUP62 family.</text>
</comment>
<accession>G2X2D2</accession>
<sequence length="721" mass="70245">MSFSFGQSSSTPTSNGQANPTTSAPASGGLFGAASGTPSFSFGNTGTGSGASTPAAGGGLFGGNAGQKPGGLFGNAGAASTTPASAPAAGGLFGKPAAPAASTTPASGGGGLFGNTGSTTPSTAAPASGGLFGGGSAAPPSTGGSSLFGGGGAAAATAKPAGGLFGGANTASAAPAGGLFGAQNTSQAQTQGSTASPAPAPAAGGLFGGGGLKPPSTSAQQPAGTFPSQATPAKSLFSQPSTTPAGAPPAGDSKPAAGGLFGAAGGSQASTQAPATSQPAAASGGLFGGAAQAAPAPKPAGAAGLFGGAATPAASSGAGGLFGGQKPAAPAASSAGGSLELKTQSATPATQPAPTSNRPEALFGAKPAAANHTPRKSCASNVDWRVVSSVVVVVLRPHLLLLQVDCSARKTTEASSTATPATAAPASSGLFGNQTSSTAQAKPAAGGLFGAAASTPASTAAPATAASTAPAAAATTAAAAGTSATPAASSGNALGASTTGPTSQLPRLKNKSMDDIITRWASDLSKYQKEFKGYAGEVSDWDFTLVNNGEKIQKLYLSTFEAEKASHEIERQLLSVESQQDELEEWLNRYEGEVKEMFSRQMGQGETLAGPDQERERTYKLAEKLTQHLDEKSRDLSKMVKEINEISGTMSKGTKPEDPLSQIVRVLNGHLTQLQWIDQNAAALQAKVSAAQKTGNNLGSQYGATETDAAESFYRSYVARR</sequence>
<evidence type="ECO:0000256" key="3">
    <source>
        <dbReference type="ARBA" id="ARBA00004620"/>
    </source>
</evidence>
<dbReference type="FunFam" id="1.20.5.170:FF:000040">
    <property type="entry name" value="Nuclear pore glycoprotein p62"/>
    <property type="match status" value="1"/>
</dbReference>
<dbReference type="eggNOG" id="KOG2196">
    <property type="taxonomic scope" value="Eukaryota"/>
</dbReference>
<feature type="region of interest" description="Disordered" evidence="15">
    <location>
        <begin position="1"/>
        <end position="138"/>
    </location>
</feature>
<feature type="compositionally biased region" description="Polar residues" evidence="15">
    <location>
        <begin position="217"/>
        <end position="241"/>
    </location>
</feature>
<dbReference type="KEGG" id="vda:VDAG_04456"/>
<feature type="compositionally biased region" description="Low complexity" evidence="15">
    <location>
        <begin position="327"/>
        <end position="338"/>
    </location>
</feature>
<dbReference type="GO" id="GO:0017056">
    <property type="term" value="F:structural constituent of nuclear pore"/>
    <property type="evidence" value="ECO:0007669"/>
    <property type="project" value="InterPro"/>
</dbReference>
<dbReference type="GO" id="GO:0031965">
    <property type="term" value="C:nuclear membrane"/>
    <property type="evidence" value="ECO:0007669"/>
    <property type="project" value="UniProtKB-SubCell"/>
</dbReference>
<feature type="compositionally biased region" description="Gly residues" evidence="15">
    <location>
        <begin position="56"/>
        <end position="74"/>
    </location>
</feature>
<dbReference type="GO" id="GO:0006405">
    <property type="term" value="P:RNA export from nucleus"/>
    <property type="evidence" value="ECO:0007669"/>
    <property type="project" value="TreeGrafter"/>
</dbReference>
<evidence type="ECO:0000256" key="9">
    <source>
        <dbReference type="ARBA" id="ARBA00023132"/>
    </source>
</evidence>
<feature type="compositionally biased region" description="Low complexity" evidence="15">
    <location>
        <begin position="35"/>
        <end position="55"/>
    </location>
</feature>
<gene>
    <name evidence="17" type="ORF">VDAG_04456</name>
</gene>
<keyword evidence="7" id="KW-0653">Protein transport</keyword>
<keyword evidence="9" id="KW-0906">Nuclear pore complex</keyword>
<feature type="compositionally biased region" description="Low complexity" evidence="15">
    <location>
        <begin position="242"/>
        <end position="251"/>
    </location>
</feature>
<feature type="region of interest" description="Disordered" evidence="15">
    <location>
        <begin position="484"/>
        <end position="508"/>
    </location>
</feature>
<evidence type="ECO:0000313" key="18">
    <source>
        <dbReference type="Proteomes" id="UP000001611"/>
    </source>
</evidence>
<evidence type="ECO:0000256" key="11">
    <source>
        <dbReference type="ARBA" id="ARBA00068864"/>
    </source>
</evidence>
<dbReference type="RefSeq" id="XP_009649198.1">
    <property type="nucleotide sequence ID" value="XM_009650903.1"/>
</dbReference>
<dbReference type="GO" id="GO:0044613">
    <property type="term" value="C:nuclear pore central transport channel"/>
    <property type="evidence" value="ECO:0007669"/>
    <property type="project" value="TreeGrafter"/>
</dbReference>
<keyword evidence="5" id="KW-0813">Transport</keyword>
<proteinExistence type="inferred from homology"/>
<evidence type="ECO:0000256" key="4">
    <source>
        <dbReference type="ARBA" id="ARBA00005911"/>
    </source>
</evidence>
<feature type="compositionally biased region" description="Polar residues" evidence="15">
    <location>
        <begin position="1"/>
        <end position="25"/>
    </location>
</feature>
<dbReference type="OMA" id="EMMSKQV"/>
<feature type="region of interest" description="Disordered" evidence="15">
    <location>
        <begin position="411"/>
        <end position="438"/>
    </location>
</feature>
<feature type="compositionally biased region" description="Polar residues" evidence="15">
    <location>
        <begin position="495"/>
        <end position="505"/>
    </location>
</feature>
<evidence type="ECO:0000256" key="5">
    <source>
        <dbReference type="ARBA" id="ARBA00022448"/>
    </source>
</evidence>
<dbReference type="GeneID" id="20705919"/>
<feature type="compositionally biased region" description="Low complexity" evidence="15">
    <location>
        <begin position="192"/>
        <end position="204"/>
    </location>
</feature>
<keyword evidence="8" id="KW-0811">Translocation</keyword>
<evidence type="ECO:0000256" key="14">
    <source>
        <dbReference type="SAM" id="Coils"/>
    </source>
</evidence>
<dbReference type="InterPro" id="IPR007758">
    <property type="entry name" value="Nucleoporin_NSP1_C"/>
</dbReference>
<dbReference type="Gene3D" id="1.20.5.170">
    <property type="match status" value="1"/>
</dbReference>
<keyword evidence="18" id="KW-1185">Reference proteome</keyword>
<feature type="coiled-coil region" evidence="14">
    <location>
        <begin position="562"/>
        <end position="596"/>
    </location>
</feature>
<dbReference type="eggNOG" id="KOG0845">
    <property type="taxonomic scope" value="Eukaryota"/>
</dbReference>
<dbReference type="InterPro" id="IPR025574">
    <property type="entry name" value="Nucleoporin_FG_rpt"/>
</dbReference>
<dbReference type="HOGENOM" id="CLU_018823_0_0_1"/>
<feature type="region of interest" description="Disordered" evidence="15">
    <location>
        <begin position="182"/>
        <end position="281"/>
    </location>
</feature>
<dbReference type="PANTHER" id="PTHR12084:SF0">
    <property type="entry name" value="NUCLEAR PORE GLYCOPROTEIN P62"/>
    <property type="match status" value="1"/>
</dbReference>
<feature type="region of interest" description="Disordered" evidence="15">
    <location>
        <begin position="324"/>
        <end position="361"/>
    </location>
</feature>
<dbReference type="InterPro" id="IPR026010">
    <property type="entry name" value="NSP1/NUP62"/>
</dbReference>
<comment type="subcellular location">
    <subcellularLocation>
        <location evidence="1">Nucleus membrane</location>
        <topology evidence="1">Peripheral membrane protein</topology>
        <orientation evidence="1">Cytoplasmic side</orientation>
    </subcellularLocation>
    <subcellularLocation>
        <location evidence="3">Nucleus membrane</location>
        <topology evidence="3">Peripheral membrane protein</topology>
        <orientation evidence="3">Nucleoplasmic side</orientation>
    </subcellularLocation>
    <subcellularLocation>
        <location evidence="2">Nucleus</location>
        <location evidence="2">Nuclear pore complex</location>
    </subcellularLocation>
</comment>
<reference evidence="17 18" key="1">
    <citation type="submission" date="2008-03" db="EMBL/GenBank/DDBJ databases">
        <title>The Genome Sequence of Verticillium dahliae VdLs.17.</title>
        <authorList>
            <consortium name="The Broad Institute Genome Sequencing Platform"/>
            <person name="Ma L.-J.J."/>
            <person name="Klosterman S.J."/>
            <person name="Subbarao K."/>
            <person name="Dobinson K."/>
            <person name="Veronese P."/>
            <person name="Kang S."/>
            <person name="Gold S.E."/>
            <person name="Young S."/>
            <person name="Jaffe D."/>
            <person name="Gnerre S."/>
            <person name="Berlin A."/>
            <person name="Heiman D."/>
            <person name="Hepburn T."/>
            <person name="Sykes S."/>
            <person name="Alvarado L."/>
            <person name="Kodira C.D."/>
            <person name="Lander E."/>
            <person name="Galagan J."/>
            <person name="Nusbaum C."/>
            <person name="Birren B."/>
        </authorList>
    </citation>
    <scope>NUCLEOTIDE SEQUENCE [LARGE SCALE GENOMIC DNA]</scope>
    <source>
        <strain evidence="18">VdLs.17 / ATCC MYA-4575 / FGSC 10137</strain>
    </source>
</reference>
<keyword evidence="14" id="KW-0175">Coiled coil</keyword>
<feature type="compositionally biased region" description="Low complexity" evidence="15">
    <location>
        <begin position="413"/>
        <end position="428"/>
    </location>
</feature>
<evidence type="ECO:0000256" key="6">
    <source>
        <dbReference type="ARBA" id="ARBA00022816"/>
    </source>
</evidence>
<evidence type="ECO:0000259" key="16">
    <source>
        <dbReference type="Pfam" id="PF05064"/>
    </source>
</evidence>
<dbReference type="Proteomes" id="UP000001611">
    <property type="component" value="Chromosome 1"/>
</dbReference>
<dbReference type="OrthoDB" id="344345at2759"/>
<evidence type="ECO:0000256" key="12">
    <source>
        <dbReference type="ARBA" id="ARBA00078941"/>
    </source>
</evidence>
<dbReference type="GO" id="GO:0051028">
    <property type="term" value="P:mRNA transport"/>
    <property type="evidence" value="ECO:0007669"/>
    <property type="project" value="UniProtKB-KW"/>
</dbReference>
<dbReference type="PANTHER" id="PTHR12084">
    <property type="entry name" value="NUCLEAR PORE GLYCOPROTEIN P62-RELATED"/>
    <property type="match status" value="1"/>
</dbReference>
<feature type="compositionally biased region" description="Polar residues" evidence="15">
    <location>
        <begin position="341"/>
        <end position="358"/>
    </location>
</feature>
<evidence type="ECO:0000256" key="7">
    <source>
        <dbReference type="ARBA" id="ARBA00022927"/>
    </source>
</evidence>
<dbReference type="STRING" id="498257.G2X2D2"/>
<dbReference type="Pfam" id="PF05064">
    <property type="entry name" value="Nsp1_C"/>
    <property type="match status" value="1"/>
</dbReference>
<protein>
    <recommendedName>
        <fullName evidence="11">Nucleoporin NSP1</fullName>
    </recommendedName>
    <alternativeName>
        <fullName evidence="12">Nuclear pore protein NSP1</fullName>
    </alternativeName>
    <alternativeName>
        <fullName evidence="13">Nucleoskeletal-like protein</fullName>
    </alternativeName>
</protein>
<evidence type="ECO:0000313" key="17">
    <source>
        <dbReference type="EMBL" id="EGY23018.1"/>
    </source>
</evidence>
<dbReference type="EMBL" id="DS572701">
    <property type="protein sequence ID" value="EGY23018.1"/>
    <property type="molecule type" value="Genomic_DNA"/>
</dbReference>
<evidence type="ECO:0000256" key="13">
    <source>
        <dbReference type="ARBA" id="ARBA00081079"/>
    </source>
</evidence>
<keyword evidence="10" id="KW-0539">Nucleus</keyword>
<feature type="compositionally biased region" description="Polar residues" evidence="15">
    <location>
        <begin position="182"/>
        <end position="191"/>
    </location>
</feature>
<evidence type="ECO:0000256" key="1">
    <source>
        <dbReference type="ARBA" id="ARBA00004335"/>
    </source>
</evidence>
<feature type="compositionally biased region" description="Low complexity" evidence="15">
    <location>
        <begin position="76"/>
        <end position="106"/>
    </location>
</feature>
<dbReference type="GO" id="GO:0006606">
    <property type="term" value="P:protein import into nucleus"/>
    <property type="evidence" value="ECO:0007669"/>
    <property type="project" value="TreeGrafter"/>
</dbReference>
<feature type="compositionally biased region" description="Low complexity" evidence="15">
    <location>
        <begin position="266"/>
        <end position="281"/>
    </location>
</feature>
<dbReference type="InParanoid" id="G2X2D2"/>
<organism evidence="17 18">
    <name type="scientific">Verticillium dahliae (strain VdLs.17 / ATCC MYA-4575 / FGSC 10137)</name>
    <name type="common">Verticillium wilt</name>
    <dbReference type="NCBI Taxonomy" id="498257"/>
    <lineage>
        <taxon>Eukaryota</taxon>
        <taxon>Fungi</taxon>
        <taxon>Dikarya</taxon>
        <taxon>Ascomycota</taxon>
        <taxon>Pezizomycotina</taxon>
        <taxon>Sordariomycetes</taxon>
        <taxon>Hypocreomycetidae</taxon>
        <taxon>Glomerellales</taxon>
        <taxon>Plectosphaerellaceae</taxon>
        <taxon>Verticillium</taxon>
    </lineage>
</organism>
<feature type="domain" description="Nucleoporin NSP1-like C-terminal" evidence="16">
    <location>
        <begin position="499"/>
        <end position="605"/>
    </location>
</feature>
<dbReference type="AlphaFoldDB" id="G2X2D2"/>
<evidence type="ECO:0000256" key="2">
    <source>
        <dbReference type="ARBA" id="ARBA00004567"/>
    </source>
</evidence>
<feature type="compositionally biased region" description="Low complexity" evidence="15">
    <location>
        <begin position="115"/>
        <end position="129"/>
    </location>
</feature>
<dbReference type="GO" id="GO:0005543">
    <property type="term" value="F:phospholipid binding"/>
    <property type="evidence" value="ECO:0007669"/>
    <property type="project" value="TreeGrafter"/>
</dbReference>
<evidence type="ECO:0000256" key="8">
    <source>
        <dbReference type="ARBA" id="ARBA00023010"/>
    </source>
</evidence>
<dbReference type="Pfam" id="PF13634">
    <property type="entry name" value="Nucleoporin_FG"/>
    <property type="match status" value="2"/>
</dbReference>
<name>G2X2D2_VERDV</name>
<evidence type="ECO:0000256" key="15">
    <source>
        <dbReference type="SAM" id="MobiDB-lite"/>
    </source>
</evidence>